<comment type="caution">
    <text evidence="1">The sequence shown here is derived from an EMBL/GenBank/DDBJ whole genome shotgun (WGS) entry which is preliminary data.</text>
</comment>
<protein>
    <submittedName>
        <fullName evidence="1">DUF2190 family protein</fullName>
    </submittedName>
</protein>
<keyword evidence="2" id="KW-1185">Reference proteome</keyword>
<evidence type="ECO:0000313" key="2">
    <source>
        <dbReference type="Proteomes" id="UP001524642"/>
    </source>
</evidence>
<dbReference type="Proteomes" id="UP001524642">
    <property type="component" value="Unassembled WGS sequence"/>
</dbReference>
<dbReference type="Pfam" id="PF09956">
    <property type="entry name" value="Phage_cement_2"/>
    <property type="match status" value="1"/>
</dbReference>
<dbReference type="InterPro" id="IPR011231">
    <property type="entry name" value="Phage_VT1-Sakai_H0018"/>
</dbReference>
<sequence>MKTFIEHGEVWEIPAPTGGAKSGDLIVQGIAFGIAAHDAAEGDPLRVRPGGVHEKAAATGQAWTHGLAIYWDATAKNFTSTVGSNLKVGYAFTAKASAAAVGRVKLNTSF</sequence>
<name>A0ABT1X1X6_9PROT</name>
<evidence type="ECO:0000313" key="1">
    <source>
        <dbReference type="EMBL" id="MCR0981796.1"/>
    </source>
</evidence>
<proteinExistence type="predicted"/>
<organism evidence="1 2">
    <name type="scientific">Roseomonas populi</name>
    <dbReference type="NCBI Taxonomy" id="3121582"/>
    <lineage>
        <taxon>Bacteria</taxon>
        <taxon>Pseudomonadati</taxon>
        <taxon>Pseudomonadota</taxon>
        <taxon>Alphaproteobacteria</taxon>
        <taxon>Acetobacterales</taxon>
        <taxon>Roseomonadaceae</taxon>
        <taxon>Roseomonas</taxon>
    </lineage>
</organism>
<gene>
    <name evidence="1" type="ORF">NRP21_07015</name>
</gene>
<reference evidence="1 2" key="1">
    <citation type="submission" date="2022-06" db="EMBL/GenBank/DDBJ databases">
        <title>Roseomonas CN29.</title>
        <authorList>
            <person name="Cheng Y."/>
            <person name="He X."/>
        </authorList>
    </citation>
    <scope>NUCLEOTIDE SEQUENCE [LARGE SCALE GENOMIC DNA]</scope>
    <source>
        <strain evidence="1 2">CN29</strain>
    </source>
</reference>
<accession>A0ABT1X1X6</accession>
<dbReference type="RefSeq" id="WP_257715458.1">
    <property type="nucleotide sequence ID" value="NZ_JANJOU010000003.1"/>
</dbReference>
<dbReference type="EMBL" id="JANJOU010000003">
    <property type="protein sequence ID" value="MCR0981796.1"/>
    <property type="molecule type" value="Genomic_DNA"/>
</dbReference>